<sequence>MNPVEFNIISAPSLKDVDLPSFNHFLHQWHTYKDAIEKLNSIRDPLTSRAVIAQKLRHVIDHDVLYFIVVLELNRPESDILTIDDEDLYKFMDDRVKQDSVANVDVRTIFNTLRFNPHTDHGRCASDLIMQSRRIINESGMTKLFQQESSLIELQIKAMVRVLYPSILRQDLERQLLTTAISARSDVTKFYQILKSSIEMFIRFNGLPQPDRQNHLQGNNNFRQDVCKRDSFPTYSHEGATQEQKYNTVAASCLHCGGPHNVRRCRKLVSEQAQKLLREASLKDNDKKPAVNFNSQRPTFIHQQRRDRELASPKTIVEPSQTRSGRPFSKSAINKPHEQTSGSKVNRVRFENEEDYLYEHVHAIDDNSGRINRINAAHQTNLEIPTEWRPPKVHCVPESPNETPIVLHSTPVPKLIRSVELSVGDTKFTFPTAIDDGADFTVIGNNTWQVLQTANPEIRSGSRTFSLGDGFPIDSHFLVLVDITIVTVTGSVTVRRHWVHVLDADIPDVLLGRPLLLCLGIDVEKQLCDLGQRFFETIDEPSDLEHQLDQKLVVDDDTFPIVQTLASKDISAVLEKICDDARTNGVSAGSVQVLSNLFQEYQDVFRLNLGPDPPVNVDPIVVELKHDAVPVLCKPRRQPPLHKRFLEDHFKQLIEFGFVYLNPKSQWASPVFCVAKNGENRTLRSVVDLRVPNSMIQRCVWPMPHLSMVGSYLSTSKVFAVLDAFKGFWQFPITGAVESQSMMTPLGIVTPLRLPQGNTNSVFAFQRGMEQIFRPEL</sequence>
<feature type="region of interest" description="Disordered" evidence="1">
    <location>
        <begin position="317"/>
        <end position="343"/>
    </location>
</feature>
<dbReference type="InterPro" id="IPR043502">
    <property type="entry name" value="DNA/RNA_pol_sf"/>
</dbReference>
<dbReference type="EMBL" id="HACM01006353">
    <property type="protein sequence ID" value="CRZ06795.1"/>
    <property type="molecule type" value="Transcribed_RNA"/>
</dbReference>
<dbReference type="PANTHER" id="PTHR33064:SF37">
    <property type="entry name" value="RIBONUCLEASE H"/>
    <property type="match status" value="1"/>
</dbReference>
<dbReference type="InterPro" id="IPR043128">
    <property type="entry name" value="Rev_trsase/Diguanyl_cyclase"/>
</dbReference>
<evidence type="ECO:0000259" key="2">
    <source>
        <dbReference type="PROSITE" id="PS50175"/>
    </source>
</evidence>
<dbReference type="GO" id="GO:0006508">
    <property type="term" value="P:proteolysis"/>
    <property type="evidence" value="ECO:0007669"/>
    <property type="project" value="InterPro"/>
</dbReference>
<name>A0A0H5QYR5_9EUKA</name>
<evidence type="ECO:0000256" key="1">
    <source>
        <dbReference type="SAM" id="MobiDB-lite"/>
    </source>
</evidence>
<feature type="non-terminal residue" evidence="3">
    <location>
        <position position="777"/>
    </location>
</feature>
<dbReference type="SUPFAM" id="SSF56672">
    <property type="entry name" value="DNA/RNA polymerases"/>
    <property type="match status" value="1"/>
</dbReference>
<dbReference type="Gene3D" id="3.10.10.10">
    <property type="entry name" value="HIV Type 1 Reverse Transcriptase, subunit A, domain 1"/>
    <property type="match status" value="1"/>
</dbReference>
<dbReference type="PROSITE" id="PS50175">
    <property type="entry name" value="ASP_PROT_RETROV"/>
    <property type="match status" value="1"/>
</dbReference>
<dbReference type="AlphaFoldDB" id="A0A0H5QYR5"/>
<dbReference type="InterPro" id="IPR001995">
    <property type="entry name" value="Peptidase_A2_cat"/>
</dbReference>
<dbReference type="PANTHER" id="PTHR33064">
    <property type="entry name" value="POL PROTEIN"/>
    <property type="match status" value="1"/>
</dbReference>
<organism evidence="3">
    <name type="scientific">Spongospora subterranea</name>
    <dbReference type="NCBI Taxonomy" id="70186"/>
    <lineage>
        <taxon>Eukaryota</taxon>
        <taxon>Sar</taxon>
        <taxon>Rhizaria</taxon>
        <taxon>Endomyxa</taxon>
        <taxon>Phytomyxea</taxon>
        <taxon>Plasmodiophorida</taxon>
        <taxon>Plasmodiophoridae</taxon>
        <taxon>Spongospora</taxon>
    </lineage>
</organism>
<dbReference type="InterPro" id="IPR051320">
    <property type="entry name" value="Viral_Replic_Matur_Polypro"/>
</dbReference>
<feature type="domain" description="Peptidase A2" evidence="2">
    <location>
        <begin position="430"/>
        <end position="515"/>
    </location>
</feature>
<accession>A0A0H5QYR5</accession>
<dbReference type="EMBL" id="HACM01006354">
    <property type="protein sequence ID" value="CRZ06796.1"/>
    <property type="molecule type" value="Transcribed_RNA"/>
</dbReference>
<dbReference type="CDD" id="cd01647">
    <property type="entry name" value="RT_LTR"/>
    <property type="match status" value="1"/>
</dbReference>
<evidence type="ECO:0000313" key="3">
    <source>
        <dbReference type="EMBL" id="CRZ06796.1"/>
    </source>
</evidence>
<dbReference type="Gene3D" id="3.30.70.270">
    <property type="match status" value="1"/>
</dbReference>
<protein>
    <recommendedName>
        <fullName evidence="2">Peptidase A2 domain-containing protein</fullName>
    </recommendedName>
</protein>
<proteinExistence type="predicted"/>
<dbReference type="GO" id="GO:0004190">
    <property type="term" value="F:aspartic-type endopeptidase activity"/>
    <property type="evidence" value="ECO:0007669"/>
    <property type="project" value="InterPro"/>
</dbReference>
<reference evidence="3" key="1">
    <citation type="submission" date="2015-04" db="EMBL/GenBank/DDBJ databases">
        <title>The genome sequence of the plant pathogenic Rhizarian Plasmodiophora brassicae reveals insights in its biotrophic life cycle and the origin of chitin synthesis.</title>
        <authorList>
            <person name="Schwelm A."/>
            <person name="Fogelqvist J."/>
            <person name="Knaust A."/>
            <person name="Julke S."/>
            <person name="Lilja T."/>
            <person name="Dhandapani V."/>
            <person name="Bonilla-Rosso G."/>
            <person name="Karlsson M."/>
            <person name="Shevchenko A."/>
            <person name="Choi S.R."/>
            <person name="Kim H.G."/>
            <person name="Park J.Y."/>
            <person name="Lim Y.P."/>
            <person name="Ludwig-Muller J."/>
            <person name="Dixelius C."/>
        </authorList>
    </citation>
    <scope>NUCLEOTIDE SEQUENCE</scope>
    <source>
        <tissue evidence="3">Potato root galls</tissue>
    </source>
</reference>